<protein>
    <submittedName>
        <fullName evidence="3">C4-dicarboxylate ABC transporter permease</fullName>
    </submittedName>
    <submittedName>
        <fullName evidence="4">TRAP transporter, 4TM/12TM fusion protein</fullName>
    </submittedName>
</protein>
<evidence type="ECO:0000259" key="2">
    <source>
        <dbReference type="Pfam" id="PF06808"/>
    </source>
</evidence>
<dbReference type="EMBL" id="FNVN01000008">
    <property type="protein sequence ID" value="SEG74694.1"/>
    <property type="molecule type" value="Genomic_DNA"/>
</dbReference>
<dbReference type="InterPro" id="IPR011853">
    <property type="entry name" value="TRAP_DctM-Dct_fused"/>
</dbReference>
<feature type="transmembrane region" description="Helical" evidence="1">
    <location>
        <begin position="364"/>
        <end position="381"/>
    </location>
</feature>
<dbReference type="Pfam" id="PF06808">
    <property type="entry name" value="DctM"/>
    <property type="match status" value="1"/>
</dbReference>
<dbReference type="PANTHER" id="PTHR43849:SF2">
    <property type="entry name" value="BLL3936 PROTEIN"/>
    <property type="match status" value="1"/>
</dbReference>
<keyword evidence="5" id="KW-1185">Reference proteome</keyword>
<feature type="transmembrane region" description="Helical" evidence="1">
    <location>
        <begin position="85"/>
        <end position="109"/>
    </location>
</feature>
<gene>
    <name evidence="3" type="ORF">DV707_14020</name>
    <name evidence="4" type="ORF">SAMN04488133_3618</name>
</gene>
<proteinExistence type="predicted"/>
<feature type="transmembrane region" description="Helical" evidence="1">
    <location>
        <begin position="194"/>
        <end position="215"/>
    </location>
</feature>
<evidence type="ECO:0000256" key="1">
    <source>
        <dbReference type="SAM" id="Phobius"/>
    </source>
</evidence>
<dbReference type="Proteomes" id="UP000236740">
    <property type="component" value="Unassembled WGS sequence"/>
</dbReference>
<evidence type="ECO:0000313" key="5">
    <source>
        <dbReference type="Proteomes" id="UP000236740"/>
    </source>
</evidence>
<evidence type="ECO:0000313" key="6">
    <source>
        <dbReference type="Proteomes" id="UP000296733"/>
    </source>
</evidence>
<feature type="transmembrane region" description="Helical" evidence="1">
    <location>
        <begin position="16"/>
        <end position="33"/>
    </location>
</feature>
<keyword evidence="1" id="KW-1133">Transmembrane helix</keyword>
<evidence type="ECO:0000313" key="4">
    <source>
        <dbReference type="EMBL" id="SEG74694.1"/>
    </source>
</evidence>
<feature type="transmembrane region" description="Helical" evidence="1">
    <location>
        <begin position="582"/>
        <end position="602"/>
    </location>
</feature>
<dbReference type="AlphaFoldDB" id="A0A1H6CNX5"/>
<feature type="transmembrane region" description="Helical" evidence="1">
    <location>
        <begin position="45"/>
        <end position="64"/>
    </location>
</feature>
<feature type="transmembrane region" description="Helical" evidence="1">
    <location>
        <begin position="614"/>
        <end position="632"/>
    </location>
</feature>
<dbReference type="RefSeq" id="WP_103993143.1">
    <property type="nucleotide sequence ID" value="NZ_CP031311.1"/>
</dbReference>
<keyword evidence="1" id="KW-0472">Membrane</keyword>
<feature type="transmembrane region" description="Helical" evidence="1">
    <location>
        <begin position="388"/>
        <end position="406"/>
    </location>
</feature>
<organism evidence="4 5">
    <name type="scientific">Halobellus limi</name>
    <dbReference type="NCBI Taxonomy" id="699433"/>
    <lineage>
        <taxon>Archaea</taxon>
        <taxon>Methanobacteriati</taxon>
        <taxon>Methanobacteriota</taxon>
        <taxon>Stenosarchaea group</taxon>
        <taxon>Halobacteria</taxon>
        <taxon>Halobacteriales</taxon>
        <taxon>Haloferacaceae</taxon>
        <taxon>Halobellus</taxon>
    </lineage>
</organism>
<dbReference type="OrthoDB" id="371890at2157"/>
<feature type="transmembrane region" description="Helical" evidence="1">
    <location>
        <begin position="324"/>
        <end position="344"/>
    </location>
</feature>
<keyword evidence="1" id="KW-0812">Transmembrane</keyword>
<feature type="transmembrane region" description="Helical" evidence="1">
    <location>
        <begin position="638"/>
        <end position="659"/>
    </location>
</feature>
<feature type="transmembrane region" description="Helical" evidence="1">
    <location>
        <begin position="151"/>
        <end position="174"/>
    </location>
</feature>
<evidence type="ECO:0000313" key="3">
    <source>
        <dbReference type="EMBL" id="QCC48685.1"/>
    </source>
</evidence>
<name>A0A1H6CNX5_9EURY</name>
<feature type="transmembrane region" description="Helical" evidence="1">
    <location>
        <begin position="235"/>
        <end position="254"/>
    </location>
</feature>
<feature type="transmembrane region" description="Helical" evidence="1">
    <location>
        <begin position="431"/>
        <end position="448"/>
    </location>
</feature>
<reference evidence="4 5" key="1">
    <citation type="submission" date="2016-10" db="EMBL/GenBank/DDBJ databases">
        <authorList>
            <person name="de Groot N.N."/>
        </authorList>
    </citation>
    <scope>NUCLEOTIDE SEQUENCE [LARGE SCALE GENOMIC DNA]</scope>
    <source>
        <strain evidence="4 5">CGMCC 1.10331</strain>
    </source>
</reference>
<dbReference type="Proteomes" id="UP000296733">
    <property type="component" value="Chromosome"/>
</dbReference>
<feature type="transmembrane region" description="Helical" evidence="1">
    <location>
        <begin position="556"/>
        <end position="576"/>
    </location>
</feature>
<reference evidence="3 6" key="2">
    <citation type="journal article" date="2019" name="Nat. Commun.">
        <title>A new type of DNA phosphorothioation-based antiviral system in archaea.</title>
        <authorList>
            <person name="Xiong L."/>
            <person name="Liu S."/>
            <person name="Chen S."/>
            <person name="Xiao Y."/>
            <person name="Zhu B."/>
            <person name="Gao Y."/>
            <person name="Zhang Y."/>
            <person name="Chen B."/>
            <person name="Luo J."/>
            <person name="Deng Z."/>
            <person name="Chen X."/>
            <person name="Wang L."/>
            <person name="Chen S."/>
        </authorList>
    </citation>
    <scope>NUCLEOTIDE SEQUENCE [LARGE SCALE GENOMIC DNA]</scope>
    <source>
        <strain evidence="3 6">CGMCC 1.10331</strain>
    </source>
</reference>
<dbReference type="InterPro" id="IPR010656">
    <property type="entry name" value="DctM"/>
</dbReference>
<feature type="transmembrane region" description="Helical" evidence="1">
    <location>
        <begin position="296"/>
        <end position="317"/>
    </location>
</feature>
<dbReference type="PANTHER" id="PTHR43849">
    <property type="entry name" value="BLL3936 PROTEIN"/>
    <property type="match status" value="1"/>
</dbReference>
<dbReference type="NCBIfam" id="TIGR02123">
    <property type="entry name" value="TRAP_fused"/>
    <property type="match status" value="1"/>
</dbReference>
<accession>A0A1H6CNX5</accession>
<feature type="transmembrane region" description="Helical" evidence="1">
    <location>
        <begin position="460"/>
        <end position="485"/>
    </location>
</feature>
<sequence length="678" mass="73029">MSTYLRRERLQRLGDWSVYISGLALGLLLLYYAETFYGARVRHTNLVLGLCLAIFYLGLFRDALGPIEEKAGTYLRHLSERIDRGYVRFVRPTMFLGLAALSMVIMVYIDIHHVRLMEEGPIVGYRTADYVIGAIIVYLCTDVTVRSFGKLMASIVPLGFLYGYLGPYLPGALYHSGMGTEQLLRLTVLGMQGVYGFILQVGATWVAIFLLLAGLTKAYGILDYLMDVSKELSKLFRSGIVHAAVLASLAFGSITGASAANTATTGSFTIPLMKNQGVDKGYAGGIETVASIGGQLVPPIMGIAAFIMADLLGLSYVRIIQAGLIPAVLFYFSVVVSVQLLIYKFGWQTTRNVKDIEYGVFLEILWYVAPFVVLIYYLAVLQYTPLTSGYYATLTLIGIVAVKYVVEQRSVGVKSAVKDTAEGLKVGSEEMAPLLVILGAIGIIIAVFTQTGFAQRLNTLMISLAGGSVLLLLLLAMGVSLIFGLGMPAPAAYVLVASLAGAAMVRFGLQELVAHMFVFYFAMYSSLTPPVGPSTIVAAKIADAEYIDTAIKSSKLALPGFVIPFIFVANDVLIYWDFLSTVLVTFAVLAGIVGLSMTIFAYDGSSRLSTVGRSIYGTLAVLTFFGTYLGLFGLTTQVAIGAAIIVLVVATSVVEVPGVSRMYAQYLTKPSPVAESSN</sequence>
<feature type="domain" description="TRAP C4-dicarboxylate transport system permease DctM subunit" evidence="2">
    <location>
        <begin position="198"/>
        <end position="578"/>
    </location>
</feature>
<dbReference type="KEGG" id="hlm:DV707_14020"/>
<dbReference type="GeneID" id="39859233"/>
<dbReference type="EMBL" id="CP031311">
    <property type="protein sequence ID" value="QCC48685.1"/>
    <property type="molecule type" value="Genomic_DNA"/>
</dbReference>
<feature type="transmembrane region" description="Helical" evidence="1">
    <location>
        <begin position="491"/>
        <end position="509"/>
    </location>
</feature>
<feature type="transmembrane region" description="Helical" evidence="1">
    <location>
        <begin position="121"/>
        <end position="139"/>
    </location>
</feature>